<dbReference type="Proteomes" id="UP001279410">
    <property type="component" value="Unassembled WGS sequence"/>
</dbReference>
<keyword evidence="1" id="KW-1015">Disulfide bond</keyword>
<dbReference type="PANTHER" id="PTHR32493:SF0">
    <property type="entry name" value="SUSHI DOMAIN-CONTAINING PROTEIN 5"/>
    <property type="match status" value="1"/>
</dbReference>
<feature type="chain" id="PRO_5041930880" evidence="3">
    <location>
        <begin position="25"/>
        <end position="89"/>
    </location>
</feature>
<dbReference type="GO" id="GO:0005540">
    <property type="term" value="F:hyaluronic acid binding"/>
    <property type="evidence" value="ECO:0007669"/>
    <property type="project" value="InterPro"/>
</dbReference>
<dbReference type="GO" id="GO:0007219">
    <property type="term" value="P:Notch signaling pathway"/>
    <property type="evidence" value="ECO:0007669"/>
    <property type="project" value="TreeGrafter"/>
</dbReference>
<dbReference type="PANTHER" id="PTHR32493">
    <property type="entry name" value="SUSHI DOMAIN-CONTAINING PROTEIN 5"/>
    <property type="match status" value="1"/>
</dbReference>
<dbReference type="Gene3D" id="3.10.100.10">
    <property type="entry name" value="Mannose-Binding Protein A, subunit A"/>
    <property type="match status" value="1"/>
</dbReference>
<dbReference type="GO" id="GO:0007155">
    <property type="term" value="P:cell adhesion"/>
    <property type="evidence" value="ECO:0007669"/>
    <property type="project" value="InterPro"/>
</dbReference>
<dbReference type="EMBL" id="BRZM01000759">
    <property type="protein sequence ID" value="GLD71822.1"/>
    <property type="molecule type" value="Genomic_DNA"/>
</dbReference>
<evidence type="ECO:0000256" key="2">
    <source>
        <dbReference type="PROSITE-ProRule" id="PRU00323"/>
    </source>
</evidence>
<keyword evidence="3" id="KW-0732">Signal</keyword>
<comment type="caution">
    <text evidence="5">The sequence shown here is derived from an EMBL/GenBank/DDBJ whole genome shotgun (WGS) entry which is preliminary data.</text>
</comment>
<dbReference type="Pfam" id="PF00193">
    <property type="entry name" value="Xlink"/>
    <property type="match status" value="1"/>
</dbReference>
<evidence type="ECO:0000259" key="4">
    <source>
        <dbReference type="PROSITE" id="PS50963"/>
    </source>
</evidence>
<dbReference type="InterPro" id="IPR016187">
    <property type="entry name" value="CTDL_fold"/>
</dbReference>
<reference evidence="5" key="1">
    <citation type="submission" date="2022-08" db="EMBL/GenBank/DDBJ databases">
        <title>Genome sequencing of akame (Lates japonicus).</title>
        <authorList>
            <person name="Hashiguchi Y."/>
            <person name="Takahashi H."/>
        </authorList>
    </citation>
    <scope>NUCLEOTIDE SEQUENCE</scope>
    <source>
        <strain evidence="5">Kochi</strain>
    </source>
</reference>
<evidence type="ECO:0000313" key="5">
    <source>
        <dbReference type="EMBL" id="GLD71822.1"/>
    </source>
</evidence>
<dbReference type="InterPro" id="IPR053298">
    <property type="entry name" value="Sushi_domain_protein"/>
</dbReference>
<feature type="domain" description="Link" evidence="4">
    <location>
        <begin position="31"/>
        <end position="89"/>
    </location>
</feature>
<dbReference type="InterPro" id="IPR000538">
    <property type="entry name" value="Link_dom"/>
</dbReference>
<dbReference type="SUPFAM" id="SSF56436">
    <property type="entry name" value="C-type lectin-like"/>
    <property type="match status" value="1"/>
</dbReference>
<accession>A0AAD3RKE9</accession>
<organism evidence="5 6">
    <name type="scientific">Lates japonicus</name>
    <name type="common">Japanese lates</name>
    <dbReference type="NCBI Taxonomy" id="270547"/>
    <lineage>
        <taxon>Eukaryota</taxon>
        <taxon>Metazoa</taxon>
        <taxon>Chordata</taxon>
        <taxon>Craniata</taxon>
        <taxon>Vertebrata</taxon>
        <taxon>Euteleostomi</taxon>
        <taxon>Actinopterygii</taxon>
        <taxon>Neopterygii</taxon>
        <taxon>Teleostei</taxon>
        <taxon>Neoteleostei</taxon>
        <taxon>Acanthomorphata</taxon>
        <taxon>Carangaria</taxon>
        <taxon>Carangaria incertae sedis</taxon>
        <taxon>Centropomidae</taxon>
        <taxon>Lates</taxon>
    </lineage>
</organism>
<dbReference type="AlphaFoldDB" id="A0AAD3RKE9"/>
<gene>
    <name evidence="5" type="ORF">AKAME5_002314600</name>
</gene>
<name>A0AAD3RKE9_LATJO</name>
<evidence type="ECO:0000313" key="6">
    <source>
        <dbReference type="Proteomes" id="UP001279410"/>
    </source>
</evidence>
<sequence length="89" mass="9869">MEQESLLFLLIITLLFLCPTPIHPGIAPVRRVFVLDLRNSSGPQGFRDAERACASRHARLASAEELRHAVVECFFSPCTRGWLYGGTVG</sequence>
<dbReference type="InterPro" id="IPR016186">
    <property type="entry name" value="C-type_lectin-like/link_sf"/>
</dbReference>
<protein>
    <submittedName>
        <fullName evidence="5">Sushi domain-containing protein 5</fullName>
    </submittedName>
</protein>
<evidence type="ECO:0000256" key="1">
    <source>
        <dbReference type="ARBA" id="ARBA00023157"/>
    </source>
</evidence>
<feature type="signal peptide" evidence="3">
    <location>
        <begin position="1"/>
        <end position="24"/>
    </location>
</feature>
<evidence type="ECO:0000256" key="3">
    <source>
        <dbReference type="SAM" id="SignalP"/>
    </source>
</evidence>
<keyword evidence="6" id="KW-1185">Reference proteome</keyword>
<comment type="caution">
    <text evidence="2">Lacks conserved residue(s) required for the propagation of feature annotation.</text>
</comment>
<dbReference type="PROSITE" id="PS50963">
    <property type="entry name" value="LINK_2"/>
    <property type="match status" value="1"/>
</dbReference>
<proteinExistence type="predicted"/>